<dbReference type="EMBL" id="JAIQCJ010002438">
    <property type="protein sequence ID" value="KAJ8776282.1"/>
    <property type="molecule type" value="Genomic_DNA"/>
</dbReference>
<dbReference type="AlphaFoldDB" id="A0AB34G8W4"/>
<reference evidence="2 3" key="1">
    <citation type="submission" date="2022-11" db="EMBL/GenBank/DDBJ databases">
        <title>Whole genome sequence of Eschrichtius robustus ER-17-0199.</title>
        <authorList>
            <person name="Bruniche-Olsen A."/>
            <person name="Black A.N."/>
            <person name="Fields C.J."/>
            <person name="Walden K."/>
            <person name="Dewoody J.A."/>
        </authorList>
    </citation>
    <scope>NUCLEOTIDE SEQUENCE [LARGE SCALE GENOMIC DNA]</scope>
    <source>
        <strain evidence="2">ER-17-0199</strain>
        <tissue evidence="2">Blubber</tissue>
    </source>
</reference>
<feature type="region of interest" description="Disordered" evidence="1">
    <location>
        <begin position="14"/>
        <end position="49"/>
    </location>
</feature>
<proteinExistence type="predicted"/>
<organism evidence="2 3">
    <name type="scientific">Eschrichtius robustus</name>
    <name type="common">California gray whale</name>
    <name type="synonym">Eschrichtius gibbosus</name>
    <dbReference type="NCBI Taxonomy" id="9764"/>
    <lineage>
        <taxon>Eukaryota</taxon>
        <taxon>Metazoa</taxon>
        <taxon>Chordata</taxon>
        <taxon>Craniata</taxon>
        <taxon>Vertebrata</taxon>
        <taxon>Euteleostomi</taxon>
        <taxon>Mammalia</taxon>
        <taxon>Eutheria</taxon>
        <taxon>Laurasiatheria</taxon>
        <taxon>Artiodactyla</taxon>
        <taxon>Whippomorpha</taxon>
        <taxon>Cetacea</taxon>
        <taxon>Mysticeti</taxon>
        <taxon>Eschrichtiidae</taxon>
        <taxon>Eschrichtius</taxon>
    </lineage>
</organism>
<dbReference type="Proteomes" id="UP001159641">
    <property type="component" value="Unassembled WGS sequence"/>
</dbReference>
<evidence type="ECO:0000256" key="1">
    <source>
        <dbReference type="SAM" id="MobiDB-lite"/>
    </source>
</evidence>
<name>A0AB34G8W4_ESCRO</name>
<evidence type="ECO:0000313" key="2">
    <source>
        <dbReference type="EMBL" id="KAJ8776282.1"/>
    </source>
</evidence>
<evidence type="ECO:0000313" key="3">
    <source>
        <dbReference type="Proteomes" id="UP001159641"/>
    </source>
</evidence>
<keyword evidence="3" id="KW-1185">Reference proteome</keyword>
<protein>
    <submittedName>
        <fullName evidence="2">Uncharacterized protein</fullName>
    </submittedName>
</protein>
<accession>A0AB34G8W4</accession>
<comment type="caution">
    <text evidence="2">The sequence shown here is derived from an EMBL/GenBank/DDBJ whole genome shotgun (WGS) entry which is preliminary data.</text>
</comment>
<gene>
    <name evidence="2" type="ORF">J1605_015580</name>
</gene>
<sequence>MTCLCHIRKAKTGVTSLPKDPQEEGPGHGLCPVNRRPGRSQARLGGTAQRETKGLGALAVGTQVRLHPPSPLAIEAHPFACLGLGCEWEQRCLPPQAVQIMQSTFLETGYWAIPGPEHNCCLMWGRSRGWEAAGGLTSGQGARGSLGFLRKEGSRQTSWDPDAPLELGPKSGPPVILALLSAPRTPLERGERSPSRRGRLGIPGAGLASRPRAVKLCGLGILQE</sequence>
<feature type="region of interest" description="Disordered" evidence="1">
    <location>
        <begin position="183"/>
        <end position="204"/>
    </location>
</feature>